<dbReference type="EMBL" id="JACSDY010000006">
    <property type="protein sequence ID" value="KAF7425354.1"/>
    <property type="molecule type" value="Genomic_DNA"/>
</dbReference>
<proteinExistence type="predicted"/>
<feature type="region of interest" description="Disordered" evidence="1">
    <location>
        <begin position="53"/>
        <end position="79"/>
    </location>
</feature>
<evidence type="ECO:0000256" key="1">
    <source>
        <dbReference type="SAM" id="MobiDB-lite"/>
    </source>
</evidence>
<evidence type="ECO:0000313" key="3">
    <source>
        <dbReference type="Proteomes" id="UP000600918"/>
    </source>
</evidence>
<protein>
    <submittedName>
        <fullName evidence="2">Uncharacterized protein</fullName>
    </submittedName>
</protein>
<dbReference type="Proteomes" id="UP000600918">
    <property type="component" value="Unassembled WGS sequence"/>
</dbReference>
<keyword evidence="3" id="KW-1185">Reference proteome</keyword>
<dbReference type="AlphaFoldDB" id="A0A834U9X3"/>
<sequence>MNIPIRSDVYEKAGLKLQDLFSIKYSYYSDGPFYGDVKSRFALDALRNERASFSIDDDDDDDDDNDDNDDDGDDDDEGMYYTSSFSQAIALFAVLRIKFCWFALHGPFARCYT</sequence>
<gene>
    <name evidence="2" type="ORF">H0235_007792</name>
</gene>
<evidence type="ECO:0000313" key="2">
    <source>
        <dbReference type="EMBL" id="KAF7425354.1"/>
    </source>
</evidence>
<feature type="compositionally biased region" description="Acidic residues" evidence="1">
    <location>
        <begin position="55"/>
        <end position="78"/>
    </location>
</feature>
<accession>A0A834U9X3</accession>
<organism evidence="2 3">
    <name type="scientific">Vespula pensylvanica</name>
    <name type="common">Western yellow jacket</name>
    <name type="synonym">Wasp</name>
    <dbReference type="NCBI Taxonomy" id="30213"/>
    <lineage>
        <taxon>Eukaryota</taxon>
        <taxon>Metazoa</taxon>
        <taxon>Ecdysozoa</taxon>
        <taxon>Arthropoda</taxon>
        <taxon>Hexapoda</taxon>
        <taxon>Insecta</taxon>
        <taxon>Pterygota</taxon>
        <taxon>Neoptera</taxon>
        <taxon>Endopterygota</taxon>
        <taxon>Hymenoptera</taxon>
        <taxon>Apocrita</taxon>
        <taxon>Aculeata</taxon>
        <taxon>Vespoidea</taxon>
        <taxon>Vespidae</taxon>
        <taxon>Vespinae</taxon>
        <taxon>Vespula</taxon>
    </lineage>
</organism>
<comment type="caution">
    <text evidence="2">The sequence shown here is derived from an EMBL/GenBank/DDBJ whole genome shotgun (WGS) entry which is preliminary data.</text>
</comment>
<reference evidence="2" key="1">
    <citation type="journal article" date="2020" name="G3 (Bethesda)">
        <title>High-Quality Assemblies for Three Invasive Social Wasps from the &lt;i&gt;Vespula&lt;/i&gt; Genus.</title>
        <authorList>
            <person name="Harrop T.W.R."/>
            <person name="Guhlin J."/>
            <person name="McLaughlin G.M."/>
            <person name="Permina E."/>
            <person name="Stockwell P."/>
            <person name="Gilligan J."/>
            <person name="Le Lec M.F."/>
            <person name="Gruber M.A.M."/>
            <person name="Quinn O."/>
            <person name="Lovegrove M."/>
            <person name="Duncan E.J."/>
            <person name="Remnant E.J."/>
            <person name="Van Eeckhoven J."/>
            <person name="Graham B."/>
            <person name="Knapp R.A."/>
            <person name="Langford K.W."/>
            <person name="Kronenberg Z."/>
            <person name="Press M.O."/>
            <person name="Eacker S.M."/>
            <person name="Wilson-Rankin E.E."/>
            <person name="Purcell J."/>
            <person name="Lester P.J."/>
            <person name="Dearden P.K."/>
        </authorList>
    </citation>
    <scope>NUCLEOTIDE SEQUENCE</scope>
    <source>
        <strain evidence="2">Volc-1</strain>
    </source>
</reference>
<name>A0A834U9X3_VESPE</name>